<evidence type="ECO:0000313" key="2">
    <source>
        <dbReference type="EMBL" id="GFR32759.1"/>
    </source>
</evidence>
<accession>A0A8X6HZN1</accession>
<dbReference type="Proteomes" id="UP000887116">
    <property type="component" value="Unassembled WGS sequence"/>
</dbReference>
<sequence length="151" mass="17072">MTGCCDDNPDHYERSRRFRHLIPGWSLQRCETGRAPRHCSWAKPHTTASRSYEKGIDRAESRTRQSEARLVSKVWEDTRQPSSSGQTLASGETSGSCRIPLVTKFGIPPRSDVPTKALAGIKDTSEPVSTRKEIFVVRSRMNRRRDSLGKE</sequence>
<dbReference type="AlphaFoldDB" id="A0A8X6HZN1"/>
<feature type="compositionally biased region" description="Polar residues" evidence="1">
    <location>
        <begin position="80"/>
        <end position="95"/>
    </location>
</feature>
<feature type="region of interest" description="Disordered" evidence="1">
    <location>
        <begin position="50"/>
        <end position="71"/>
    </location>
</feature>
<name>A0A8X6HZN1_TRICU</name>
<organism evidence="2 3">
    <name type="scientific">Trichonephila clavata</name>
    <name type="common">Joro spider</name>
    <name type="synonym">Nephila clavata</name>
    <dbReference type="NCBI Taxonomy" id="2740835"/>
    <lineage>
        <taxon>Eukaryota</taxon>
        <taxon>Metazoa</taxon>
        <taxon>Ecdysozoa</taxon>
        <taxon>Arthropoda</taxon>
        <taxon>Chelicerata</taxon>
        <taxon>Arachnida</taxon>
        <taxon>Araneae</taxon>
        <taxon>Araneomorphae</taxon>
        <taxon>Entelegynae</taxon>
        <taxon>Araneoidea</taxon>
        <taxon>Nephilidae</taxon>
        <taxon>Trichonephila</taxon>
    </lineage>
</organism>
<dbReference type="EMBL" id="BMAO01039635">
    <property type="protein sequence ID" value="GFR32759.1"/>
    <property type="molecule type" value="Genomic_DNA"/>
</dbReference>
<keyword evidence="3" id="KW-1185">Reference proteome</keyword>
<proteinExistence type="predicted"/>
<comment type="caution">
    <text evidence="2">The sequence shown here is derived from an EMBL/GenBank/DDBJ whole genome shotgun (WGS) entry which is preliminary data.</text>
</comment>
<evidence type="ECO:0000256" key="1">
    <source>
        <dbReference type="SAM" id="MobiDB-lite"/>
    </source>
</evidence>
<evidence type="ECO:0000313" key="3">
    <source>
        <dbReference type="Proteomes" id="UP000887116"/>
    </source>
</evidence>
<feature type="compositionally biased region" description="Basic and acidic residues" evidence="1">
    <location>
        <begin position="51"/>
        <end position="67"/>
    </location>
</feature>
<feature type="region of interest" description="Disordered" evidence="1">
    <location>
        <begin position="76"/>
        <end position="95"/>
    </location>
</feature>
<protein>
    <submittedName>
        <fullName evidence="2">Uncharacterized protein</fullName>
    </submittedName>
</protein>
<gene>
    <name evidence="2" type="ORF">TNCT_409831</name>
</gene>
<reference evidence="2" key="1">
    <citation type="submission" date="2020-07" db="EMBL/GenBank/DDBJ databases">
        <title>Multicomponent nature underlies the extraordinary mechanical properties of spider dragline silk.</title>
        <authorList>
            <person name="Kono N."/>
            <person name="Nakamura H."/>
            <person name="Mori M."/>
            <person name="Yoshida Y."/>
            <person name="Ohtoshi R."/>
            <person name="Malay A.D."/>
            <person name="Moran D.A.P."/>
            <person name="Tomita M."/>
            <person name="Numata K."/>
            <person name="Arakawa K."/>
        </authorList>
    </citation>
    <scope>NUCLEOTIDE SEQUENCE</scope>
</reference>